<dbReference type="RefSeq" id="WP_137341199.1">
    <property type="nucleotide sequence ID" value="NZ_BSQH01000021.1"/>
</dbReference>
<keyword evidence="1" id="KW-0732">Signal</keyword>
<dbReference type="OrthoDB" id="658990at2"/>
<dbReference type="Proteomes" id="UP000304900">
    <property type="component" value="Unassembled WGS sequence"/>
</dbReference>
<sequence length="177" mass="19298">MKKILSTLIVIAILSVTSHSAYAQYEKGDKLLNVGIGLGTFGLYGNGVPINVSAEYGFTNQISGGVYAAIVSTKYLGGDWRYSYVYVGPRASYHFNELLKLNIEKLDIYAGAGLYVRTYSAKYKGGGTYNNDYKTSYTDIVPSVHAGARYYFKPALSGWAEVGYGASPLQLGISFKF</sequence>
<proteinExistence type="predicted"/>
<dbReference type="EMBL" id="SZVO01000007">
    <property type="protein sequence ID" value="TKT91339.1"/>
    <property type="molecule type" value="Genomic_DNA"/>
</dbReference>
<keyword evidence="3" id="KW-1185">Reference proteome</keyword>
<dbReference type="SUPFAM" id="SSF56925">
    <property type="entry name" value="OMPA-like"/>
    <property type="match status" value="1"/>
</dbReference>
<evidence type="ECO:0000313" key="3">
    <source>
        <dbReference type="Proteomes" id="UP000304900"/>
    </source>
</evidence>
<name>A0A4U6D264_9BACT</name>
<protein>
    <recommendedName>
        <fullName evidence="4">Porin family protein</fullName>
    </recommendedName>
</protein>
<feature type="signal peptide" evidence="1">
    <location>
        <begin position="1"/>
        <end position="23"/>
    </location>
</feature>
<feature type="chain" id="PRO_5020481619" description="Porin family protein" evidence="1">
    <location>
        <begin position="24"/>
        <end position="177"/>
    </location>
</feature>
<organism evidence="2 3">
    <name type="scientific">Dyadobacter frigoris</name>
    <dbReference type="NCBI Taxonomy" id="2576211"/>
    <lineage>
        <taxon>Bacteria</taxon>
        <taxon>Pseudomonadati</taxon>
        <taxon>Bacteroidota</taxon>
        <taxon>Cytophagia</taxon>
        <taxon>Cytophagales</taxon>
        <taxon>Spirosomataceae</taxon>
        <taxon>Dyadobacter</taxon>
    </lineage>
</organism>
<evidence type="ECO:0008006" key="4">
    <source>
        <dbReference type="Google" id="ProtNLM"/>
    </source>
</evidence>
<reference evidence="2 3" key="1">
    <citation type="submission" date="2019-05" db="EMBL/GenBank/DDBJ databases">
        <title>Dyadobacter AR-3-8 sp. nov., isolated from arctic soil.</title>
        <authorList>
            <person name="Chaudhary D.K."/>
        </authorList>
    </citation>
    <scope>NUCLEOTIDE SEQUENCE [LARGE SCALE GENOMIC DNA]</scope>
    <source>
        <strain evidence="2 3">AR-3-8</strain>
    </source>
</reference>
<dbReference type="AlphaFoldDB" id="A0A4U6D264"/>
<comment type="caution">
    <text evidence="2">The sequence shown here is derived from an EMBL/GenBank/DDBJ whole genome shotgun (WGS) entry which is preliminary data.</text>
</comment>
<evidence type="ECO:0000313" key="2">
    <source>
        <dbReference type="EMBL" id="TKT91339.1"/>
    </source>
</evidence>
<evidence type="ECO:0000256" key="1">
    <source>
        <dbReference type="SAM" id="SignalP"/>
    </source>
</evidence>
<dbReference type="InterPro" id="IPR011250">
    <property type="entry name" value="OMP/PagP_B-barrel"/>
</dbReference>
<gene>
    <name evidence="2" type="ORF">FDK13_17030</name>
</gene>
<accession>A0A4U6D264</accession>